<keyword evidence="6" id="KW-0508">mRNA splicing</keyword>
<proteinExistence type="inferred from homology"/>
<reference evidence="9" key="1">
    <citation type="submission" date="2022-01" db="EMBL/GenBank/DDBJ databases">
        <authorList>
            <person name="King R."/>
        </authorList>
    </citation>
    <scope>NUCLEOTIDE SEQUENCE</scope>
</reference>
<evidence type="ECO:0000256" key="6">
    <source>
        <dbReference type="ARBA" id="ARBA00023187"/>
    </source>
</evidence>
<evidence type="ECO:0000313" key="9">
    <source>
        <dbReference type="EMBL" id="CAH1402430.1"/>
    </source>
</evidence>
<dbReference type="OrthoDB" id="48562at2759"/>
<evidence type="ECO:0000256" key="4">
    <source>
        <dbReference type="ARBA" id="ARBA00017993"/>
    </source>
</evidence>
<keyword evidence="5" id="KW-0507">mRNA processing</keyword>
<dbReference type="Pfam" id="PF10500">
    <property type="entry name" value="SR-25"/>
    <property type="match status" value="1"/>
</dbReference>
<evidence type="ECO:0000256" key="5">
    <source>
        <dbReference type="ARBA" id="ARBA00022664"/>
    </source>
</evidence>
<evidence type="ECO:0000256" key="3">
    <source>
        <dbReference type="ARBA" id="ARBA00006852"/>
    </source>
</evidence>
<name>A0A9P0MRY8_NEZVI</name>
<evidence type="ECO:0000256" key="2">
    <source>
        <dbReference type="ARBA" id="ARBA00004604"/>
    </source>
</evidence>
<dbReference type="GO" id="GO:0005730">
    <property type="term" value="C:nucleolus"/>
    <property type="evidence" value="ECO:0007669"/>
    <property type="project" value="UniProtKB-SubCell"/>
</dbReference>
<feature type="compositionally biased region" description="Basic residues" evidence="8">
    <location>
        <begin position="57"/>
        <end position="83"/>
    </location>
</feature>
<organism evidence="9 10">
    <name type="scientific">Nezara viridula</name>
    <name type="common">Southern green stink bug</name>
    <name type="synonym">Cimex viridulus</name>
    <dbReference type="NCBI Taxonomy" id="85310"/>
    <lineage>
        <taxon>Eukaryota</taxon>
        <taxon>Metazoa</taxon>
        <taxon>Ecdysozoa</taxon>
        <taxon>Arthropoda</taxon>
        <taxon>Hexapoda</taxon>
        <taxon>Insecta</taxon>
        <taxon>Pterygota</taxon>
        <taxon>Neoptera</taxon>
        <taxon>Paraneoptera</taxon>
        <taxon>Hemiptera</taxon>
        <taxon>Heteroptera</taxon>
        <taxon>Panheteroptera</taxon>
        <taxon>Pentatomomorpha</taxon>
        <taxon>Pentatomoidea</taxon>
        <taxon>Pentatomidae</taxon>
        <taxon>Pentatominae</taxon>
        <taxon>Nezara</taxon>
    </lineage>
</organism>
<protein>
    <recommendedName>
        <fullName evidence="4">ADP-ribosylation factor-like protein 6-interacting protein 4</fullName>
    </recommendedName>
</protein>
<evidence type="ECO:0000256" key="7">
    <source>
        <dbReference type="ARBA" id="ARBA00023242"/>
    </source>
</evidence>
<sequence length="169" mass="19642">MKKDSSIAHEGESSKKRKRSSSSDSNSEEHLKKKHHKKVKKKKEHTPSGSNSDSDHSRKKAKEKKKHKKNKKDKKEKKKRKKSDKVGPDIPEELIEKRKKMAPMTKEEWEKKQSIIKRVYDSETGRHRLIKGSGEVLEEIVSKDMHKQINKQATIGDGNFFQAKLSNKF</sequence>
<dbReference type="EMBL" id="OV725081">
    <property type="protein sequence ID" value="CAH1402430.1"/>
    <property type="molecule type" value="Genomic_DNA"/>
</dbReference>
<keyword evidence="10" id="KW-1185">Reference proteome</keyword>
<gene>
    <name evidence="9" type="ORF">NEZAVI_LOCUS11250</name>
</gene>
<dbReference type="GO" id="GO:0006397">
    <property type="term" value="P:mRNA processing"/>
    <property type="evidence" value="ECO:0007669"/>
    <property type="project" value="UniProtKB-KW"/>
</dbReference>
<dbReference type="Proteomes" id="UP001152798">
    <property type="component" value="Chromosome 5"/>
</dbReference>
<dbReference type="InterPro" id="IPR019532">
    <property type="entry name" value="Nucl_RNA-splicing_assoc_SR-25"/>
</dbReference>
<comment type="subcellular location">
    <subcellularLocation>
        <location evidence="1">Nucleus speckle</location>
    </subcellularLocation>
    <subcellularLocation>
        <location evidence="2">Nucleus</location>
        <location evidence="2">Nucleolus</location>
    </subcellularLocation>
</comment>
<dbReference type="GO" id="GO:0008380">
    <property type="term" value="P:RNA splicing"/>
    <property type="evidence" value="ECO:0007669"/>
    <property type="project" value="UniProtKB-KW"/>
</dbReference>
<keyword evidence="7" id="KW-0539">Nucleus</keyword>
<dbReference type="GO" id="GO:0016607">
    <property type="term" value="C:nuclear speck"/>
    <property type="evidence" value="ECO:0007669"/>
    <property type="project" value="UniProtKB-SubCell"/>
</dbReference>
<evidence type="ECO:0000256" key="1">
    <source>
        <dbReference type="ARBA" id="ARBA00004324"/>
    </source>
</evidence>
<comment type="similarity">
    <text evidence="3">Belongs to the ARL6IP4 family.</text>
</comment>
<evidence type="ECO:0000256" key="8">
    <source>
        <dbReference type="SAM" id="MobiDB-lite"/>
    </source>
</evidence>
<feature type="compositionally biased region" description="Basic and acidic residues" evidence="8">
    <location>
        <begin position="1"/>
        <end position="14"/>
    </location>
</feature>
<feature type="region of interest" description="Disordered" evidence="8">
    <location>
        <begin position="1"/>
        <end position="111"/>
    </location>
</feature>
<evidence type="ECO:0000313" key="10">
    <source>
        <dbReference type="Proteomes" id="UP001152798"/>
    </source>
</evidence>
<accession>A0A9P0MRY8</accession>
<feature type="compositionally biased region" description="Basic residues" evidence="8">
    <location>
        <begin position="32"/>
        <end position="44"/>
    </location>
</feature>
<dbReference type="AlphaFoldDB" id="A0A9P0MRY8"/>